<dbReference type="AlphaFoldDB" id="A0A975BJZ6"/>
<sequence>MDPVNALILEPGSRQTYTDAISMPKIGGEAFLRRSIKKIYKLKRLSENKNRNKLLTCLFQIRKIPS</sequence>
<gene>
    <name evidence="1" type="ORF">dnm_027750</name>
</gene>
<proteinExistence type="predicted"/>
<evidence type="ECO:0000313" key="2">
    <source>
        <dbReference type="Proteomes" id="UP000663722"/>
    </source>
</evidence>
<organism evidence="1 2">
    <name type="scientific">Desulfonema magnum</name>
    <dbReference type="NCBI Taxonomy" id="45655"/>
    <lineage>
        <taxon>Bacteria</taxon>
        <taxon>Pseudomonadati</taxon>
        <taxon>Thermodesulfobacteriota</taxon>
        <taxon>Desulfobacteria</taxon>
        <taxon>Desulfobacterales</taxon>
        <taxon>Desulfococcaceae</taxon>
        <taxon>Desulfonema</taxon>
    </lineage>
</organism>
<evidence type="ECO:0000313" key="1">
    <source>
        <dbReference type="EMBL" id="QTA86751.1"/>
    </source>
</evidence>
<name>A0A975BJZ6_9BACT</name>
<reference evidence="1" key="1">
    <citation type="journal article" date="2021" name="Microb. Physiol.">
        <title>Proteogenomic Insights into the Physiology of Marine, Sulfate-Reducing, Filamentous Desulfonema limicola and Desulfonema magnum.</title>
        <authorList>
            <person name="Schnaars V."/>
            <person name="Wohlbrand L."/>
            <person name="Scheve S."/>
            <person name="Hinrichs C."/>
            <person name="Reinhardt R."/>
            <person name="Rabus R."/>
        </authorList>
    </citation>
    <scope>NUCLEOTIDE SEQUENCE</scope>
    <source>
        <strain evidence="1">4be13</strain>
    </source>
</reference>
<accession>A0A975BJZ6</accession>
<dbReference type="RefSeq" id="WP_207682252.1">
    <property type="nucleotide sequence ID" value="NZ_CP061800.1"/>
</dbReference>
<dbReference type="KEGG" id="dmm:dnm_027750"/>
<dbReference type="Proteomes" id="UP000663722">
    <property type="component" value="Chromosome"/>
</dbReference>
<protein>
    <submittedName>
        <fullName evidence="1">Uncharacterized protein</fullName>
    </submittedName>
</protein>
<dbReference type="EMBL" id="CP061800">
    <property type="protein sequence ID" value="QTA86751.1"/>
    <property type="molecule type" value="Genomic_DNA"/>
</dbReference>
<keyword evidence="2" id="KW-1185">Reference proteome</keyword>